<evidence type="ECO:0000313" key="2">
    <source>
        <dbReference type="EMBL" id="CAD9440013.1"/>
    </source>
</evidence>
<evidence type="ECO:0000259" key="1">
    <source>
        <dbReference type="PROSITE" id="PS50076"/>
    </source>
</evidence>
<dbReference type="Pfam" id="PF00226">
    <property type="entry name" value="DnaJ"/>
    <property type="match status" value="1"/>
</dbReference>
<dbReference type="PROSITE" id="PS50076">
    <property type="entry name" value="DNAJ_2"/>
    <property type="match status" value="1"/>
</dbReference>
<name>A0A7S2D088_9EUKA</name>
<dbReference type="EMBL" id="HBGU01023440">
    <property type="protein sequence ID" value="CAD9440013.1"/>
    <property type="molecule type" value="Transcribed_RNA"/>
</dbReference>
<feature type="domain" description="J" evidence="1">
    <location>
        <begin position="218"/>
        <end position="271"/>
    </location>
</feature>
<dbReference type="SMART" id="SM00271">
    <property type="entry name" value="DnaJ"/>
    <property type="match status" value="1"/>
</dbReference>
<proteinExistence type="predicted"/>
<reference evidence="2" key="1">
    <citation type="submission" date="2021-01" db="EMBL/GenBank/DDBJ databases">
        <authorList>
            <person name="Corre E."/>
            <person name="Pelletier E."/>
            <person name="Niang G."/>
            <person name="Scheremetjew M."/>
            <person name="Finn R."/>
            <person name="Kale V."/>
            <person name="Holt S."/>
            <person name="Cochrane G."/>
            <person name="Meng A."/>
            <person name="Brown T."/>
            <person name="Cohen L."/>
        </authorList>
    </citation>
    <scope>NUCLEOTIDE SEQUENCE</scope>
    <source>
        <strain evidence="2">UTEX LB 985</strain>
    </source>
</reference>
<organism evidence="2">
    <name type="scientific">Haptolina brevifila</name>
    <dbReference type="NCBI Taxonomy" id="156173"/>
    <lineage>
        <taxon>Eukaryota</taxon>
        <taxon>Haptista</taxon>
        <taxon>Haptophyta</taxon>
        <taxon>Prymnesiophyceae</taxon>
        <taxon>Prymnesiales</taxon>
        <taxon>Prymnesiaceae</taxon>
        <taxon>Haptolina</taxon>
    </lineage>
</organism>
<dbReference type="InterPro" id="IPR050817">
    <property type="entry name" value="DjlA_DnaK_co-chaperone"/>
</dbReference>
<accession>A0A7S2D088</accession>
<dbReference type="AlphaFoldDB" id="A0A7S2D088"/>
<dbReference type="SUPFAM" id="SSF46565">
    <property type="entry name" value="Chaperone J-domain"/>
    <property type="match status" value="1"/>
</dbReference>
<dbReference type="InterPro" id="IPR001623">
    <property type="entry name" value="DnaJ_domain"/>
</dbReference>
<protein>
    <recommendedName>
        <fullName evidence="1">J domain-containing protein</fullName>
    </recommendedName>
</protein>
<dbReference type="PRINTS" id="PR00625">
    <property type="entry name" value="JDOMAIN"/>
</dbReference>
<sequence>MSQFAASTSSPSNNWWNDLLCGFERKPPHANDDRPAPTGPLVGLSLHLPRPMAQMVVRTIHHLGGTIATIEASTHCVISSGLDELAFQRDPSLRQYLRRCQAAGLVVVETTWIEEVAKLPAGWSWTDIETDPHVPVIMALLGPVDDAEVPAPPPQPARPRAADRSGISASLAETYQYFQRSQPEQLESDLIAKAIENSLLDFALQLHHARAEPVPVEDPYSILGVARGASAAAVRQAYRQLALQTHPDRGGSPASFLRLQRAYRQIMEAAPPEGKGGSGGAEGVVLSREALPQLTGPRIDLELKEHRALVEAWFER</sequence>
<dbReference type="CDD" id="cd06257">
    <property type="entry name" value="DnaJ"/>
    <property type="match status" value="1"/>
</dbReference>
<dbReference type="PANTHER" id="PTHR24074">
    <property type="entry name" value="CO-CHAPERONE PROTEIN DJLA"/>
    <property type="match status" value="1"/>
</dbReference>
<dbReference type="InterPro" id="IPR036869">
    <property type="entry name" value="J_dom_sf"/>
</dbReference>
<gene>
    <name evidence="2" type="ORF">CBRE1094_LOCUS12762</name>
</gene>
<dbReference type="Gene3D" id="1.10.287.110">
    <property type="entry name" value="DnaJ domain"/>
    <property type="match status" value="1"/>
</dbReference>